<feature type="compositionally biased region" description="Low complexity" evidence="4">
    <location>
        <begin position="710"/>
        <end position="722"/>
    </location>
</feature>
<dbReference type="InterPro" id="IPR004166">
    <property type="entry name" value="a-kinase_dom"/>
</dbReference>
<dbReference type="PANTHER" id="PTHR46747:SF1">
    <property type="entry name" value="ALPHA-PROTEIN KINASE 1"/>
    <property type="match status" value="1"/>
</dbReference>
<feature type="region of interest" description="Disordered" evidence="4">
    <location>
        <begin position="752"/>
        <end position="798"/>
    </location>
</feature>
<feature type="region of interest" description="Disordered" evidence="4">
    <location>
        <begin position="818"/>
        <end position="853"/>
    </location>
</feature>
<name>A0ABM0QAQ9_GALVR</name>
<organism evidence="6 7">
    <name type="scientific">Galeopterus variegatus</name>
    <name type="common">Malayan flying lemur</name>
    <name type="synonym">Cynocephalus variegatus</name>
    <dbReference type="NCBI Taxonomy" id="482537"/>
    <lineage>
        <taxon>Eukaryota</taxon>
        <taxon>Metazoa</taxon>
        <taxon>Chordata</taxon>
        <taxon>Craniata</taxon>
        <taxon>Vertebrata</taxon>
        <taxon>Euteleostomi</taxon>
        <taxon>Mammalia</taxon>
        <taxon>Eutheria</taxon>
        <taxon>Euarchontoglires</taxon>
        <taxon>Dermoptera</taxon>
        <taxon>Cynocephalidae</taxon>
        <taxon>Galeopterus</taxon>
    </lineage>
</organism>
<feature type="domain" description="Alpha-type protein kinase" evidence="5">
    <location>
        <begin position="1012"/>
        <end position="1232"/>
    </location>
</feature>
<evidence type="ECO:0000259" key="5">
    <source>
        <dbReference type="PROSITE" id="PS51158"/>
    </source>
</evidence>
<feature type="region of interest" description="Disordered" evidence="4">
    <location>
        <begin position="554"/>
        <end position="583"/>
    </location>
</feature>
<proteinExistence type="predicted"/>
<dbReference type="Proteomes" id="UP000694923">
    <property type="component" value="Unplaced"/>
</dbReference>
<evidence type="ECO:0000256" key="2">
    <source>
        <dbReference type="ARBA" id="ARBA00022679"/>
    </source>
</evidence>
<reference evidence="7" key="1">
    <citation type="submission" date="2025-08" db="UniProtKB">
        <authorList>
            <consortium name="RefSeq"/>
        </authorList>
    </citation>
    <scope>IDENTIFICATION</scope>
</reference>
<feature type="region of interest" description="Disordered" evidence="4">
    <location>
        <begin position="696"/>
        <end position="722"/>
    </location>
</feature>
<keyword evidence="1" id="KW-0723">Serine/threonine-protein kinase</keyword>
<protein>
    <submittedName>
        <fullName evidence="7">Alpha-protein kinase 1</fullName>
    </submittedName>
</protein>
<gene>
    <name evidence="7" type="primary">ALPK1</name>
</gene>
<keyword evidence="2" id="KW-0808">Transferase</keyword>
<dbReference type="SUPFAM" id="SSF56112">
    <property type="entry name" value="Protein kinase-like (PK-like)"/>
    <property type="match status" value="1"/>
</dbReference>
<evidence type="ECO:0000313" key="6">
    <source>
        <dbReference type="Proteomes" id="UP000694923"/>
    </source>
</evidence>
<keyword evidence="6" id="KW-1185">Reference proteome</keyword>
<keyword evidence="3 7" id="KW-0418">Kinase</keyword>
<dbReference type="InterPro" id="IPR011009">
    <property type="entry name" value="Kinase-like_dom_sf"/>
</dbReference>
<dbReference type="GeneID" id="103586064"/>
<evidence type="ECO:0000313" key="7">
    <source>
        <dbReference type="RefSeq" id="XP_008565450.1"/>
    </source>
</evidence>
<dbReference type="Gene3D" id="3.20.200.10">
    <property type="entry name" value="MHCK/EF2 kinase"/>
    <property type="match status" value="1"/>
</dbReference>
<dbReference type="RefSeq" id="XP_008565450.1">
    <property type="nucleotide sequence ID" value="XM_008567228.1"/>
</dbReference>
<dbReference type="GO" id="GO:0016301">
    <property type="term" value="F:kinase activity"/>
    <property type="evidence" value="ECO:0007669"/>
    <property type="project" value="UniProtKB-KW"/>
</dbReference>
<dbReference type="InterPro" id="IPR043529">
    <property type="entry name" value="ALPK1"/>
</dbReference>
<feature type="compositionally biased region" description="Basic and acidic residues" evidence="4">
    <location>
        <begin position="752"/>
        <end position="775"/>
    </location>
</feature>
<evidence type="ECO:0000256" key="4">
    <source>
        <dbReference type="SAM" id="MobiDB-lite"/>
    </source>
</evidence>
<feature type="compositionally biased region" description="Low complexity" evidence="4">
    <location>
        <begin position="572"/>
        <end position="583"/>
    </location>
</feature>
<evidence type="ECO:0000256" key="1">
    <source>
        <dbReference type="ARBA" id="ARBA00022527"/>
    </source>
</evidence>
<accession>A0ABM0QAQ9</accession>
<evidence type="ECO:0000256" key="3">
    <source>
        <dbReference type="ARBA" id="ARBA00022777"/>
    </source>
</evidence>
<dbReference type="SMART" id="SM00811">
    <property type="entry name" value="Alpha_kinase"/>
    <property type="match status" value="1"/>
</dbReference>
<dbReference type="Pfam" id="PF02816">
    <property type="entry name" value="Alpha_kinase"/>
    <property type="match status" value="1"/>
</dbReference>
<sequence>MNNQKAVAALLQECKQVLDQLLLEAPDVSEEDKSEDQRCRASLSSELRTLIQEAKEMKWPFVPEKWQYKQAMSPEDKTNLQDVIGAGLQQLLASLRASILAQDCAVAAAIVFLMDRFLYGLDVSGELLQVAKGLHKLQPATPVAPQVVIRQARVSVNSGKLLKAEYILSNLISNNGATGSWLYRNESDKVLVQSVCIQIRGQILQKLGMWYEAAELIWASIIGYLTLPQPDKKGLSTSLGILADIFVSMSKKDYEKFKNNPQINLGLLKEFDHHLLSAAEACKLAAAFSAYTPLFVLTAVNIRGTCLLSYSSSNDCPPGMKNAYLCEAKEAFEVGLLTRRDDEPVTGKQELHSFVKAAFGLTTVHRRLHGETQTVLAASQLCCEAMGKLYTFSTSSRSQDRETLSREIMSVITQVKNHLQIQSFSNLDDRSYVPESFKCGMNKPILHGQVDFQKMLETYSQHHTSVCEVFESTCGNNKNKQKDTKTGVCITALKTETKSIDTVSTIEYRLHSQKGMGIFSSQMARNGQETLRRTGRRNWTHSDAFRVSVKDVEAENEPLDHSSGGRAVLNKSLSDSQSSSSWSKLSACSSTSWEEVDYVDDRSAIKEPSKEHLVDTQCSTALSEELEDGGEGRAAHPLSSELRGLSLQLSKDGNLESSQSQLHKHMPLTTFLPHNTIGTFLVSGAELLEGTPEGIQEVSKMGPKNTSAHSRPSCSSVSWSSDSGRLKNMATYPSVQEEETFEIIDEFPETNCDAKGRHGKEKGKEINERGTHPAFKDSPSQADPERETAECTEDAPSDSHIVADNSLVHSSVMAHSSLTPHWPVQNPDSGKGGGSVEVQGIDPDASTVDEGDHQFDDADVQSASARGSPRLCALRQLPIQRAETPGVSSNIPFPVLSEDCTTTEEGNDPGNVLNCSQNSSSSSTWWLKSPAFSSASSEGEYPWCWLNSSGSSCGSLPGKMRQEFLEARILQPDDVEKLLAGVRRDWLFQRLKNMGVFKPSQLHRAHNALLLKYSKKSELWTAQETAVYLGDYLNVKKKGRQRNAFWVHHLHQEEILGRYVGKEYKEQKGLWHHFIDVERQMTAQYYVTEFNKRLYEQKIPTQMFYIPSTILLILEDQTIKGCVSVEPYILGEFVKLSNNTKVVKTEYKATEYGLAYGHFSYEFSNHRDVVVDLQGWVTGNGKGLIYLTDPQIHSVDQKDVNTNFGKRGIFYFFNNQHVECNEICRRLSLTRPSIEKSNNSYTWE</sequence>
<dbReference type="PROSITE" id="PS51158">
    <property type="entry name" value="ALPHA_KINASE"/>
    <property type="match status" value="1"/>
</dbReference>
<dbReference type="PANTHER" id="PTHR46747">
    <property type="entry name" value="ALPHA-PROTEIN KINASE 1"/>
    <property type="match status" value="1"/>
</dbReference>
<dbReference type="CDD" id="cd16969">
    <property type="entry name" value="Alpha_kinase_ALPK1"/>
    <property type="match status" value="1"/>
</dbReference>